<feature type="disulfide bond" evidence="5">
    <location>
        <begin position="151"/>
        <end position="167"/>
    </location>
</feature>
<dbReference type="PRINTS" id="PR00259">
    <property type="entry name" value="TMFOUR"/>
</dbReference>
<keyword evidence="2 6" id="KW-0812">Transmembrane</keyword>
<feature type="transmembrane region" description="Helical" evidence="6">
    <location>
        <begin position="88"/>
        <end position="109"/>
    </location>
</feature>
<protein>
    <submittedName>
        <fullName evidence="9">Tetraspanin</fullName>
    </submittedName>
</protein>
<evidence type="ECO:0000256" key="1">
    <source>
        <dbReference type="ARBA" id="ARBA00004141"/>
    </source>
</evidence>
<dbReference type="OrthoDB" id="5870230at2759"/>
<dbReference type="PANTHER" id="PTHR19282">
    <property type="entry name" value="TETRASPANIN"/>
    <property type="match status" value="1"/>
</dbReference>
<dbReference type="Pfam" id="PF00335">
    <property type="entry name" value="Tetraspanin"/>
    <property type="match status" value="1"/>
</dbReference>
<evidence type="ECO:0000256" key="5">
    <source>
        <dbReference type="PIRSR" id="PIRSR002419-1"/>
    </source>
</evidence>
<keyword evidence="4 6" id="KW-0472">Membrane</keyword>
<evidence type="ECO:0000256" key="2">
    <source>
        <dbReference type="ARBA" id="ARBA00022692"/>
    </source>
</evidence>
<keyword evidence="5" id="KW-1015">Disulfide bond</keyword>
<evidence type="ECO:0000313" key="9">
    <source>
        <dbReference type="WBParaSite" id="EVEC_0000899801-mRNA-1"/>
    </source>
</evidence>
<dbReference type="AlphaFoldDB" id="A0A0N4VE95"/>
<dbReference type="InterPro" id="IPR018499">
    <property type="entry name" value="Tetraspanin/Peripherin"/>
</dbReference>
<name>A0A0N4VE95_ENTVE</name>
<organism evidence="9">
    <name type="scientific">Enterobius vermicularis</name>
    <name type="common">Human pinworm</name>
    <dbReference type="NCBI Taxonomy" id="51028"/>
    <lineage>
        <taxon>Eukaryota</taxon>
        <taxon>Metazoa</taxon>
        <taxon>Ecdysozoa</taxon>
        <taxon>Nematoda</taxon>
        <taxon>Chromadorea</taxon>
        <taxon>Rhabditida</taxon>
        <taxon>Spirurina</taxon>
        <taxon>Oxyuridomorpha</taxon>
        <taxon>Oxyuroidea</taxon>
        <taxon>Oxyuridae</taxon>
        <taxon>Enterobius</taxon>
    </lineage>
</organism>
<evidence type="ECO:0000313" key="8">
    <source>
        <dbReference type="Proteomes" id="UP000274131"/>
    </source>
</evidence>
<dbReference type="PANTHER" id="PTHR19282:SF417">
    <property type="entry name" value="TETRASPANIN TSPA-RELATED"/>
    <property type="match status" value="1"/>
</dbReference>
<feature type="transmembrane region" description="Helical" evidence="6">
    <location>
        <begin position="188"/>
        <end position="213"/>
    </location>
</feature>
<dbReference type="STRING" id="51028.A0A0N4VE95"/>
<reference evidence="9" key="1">
    <citation type="submission" date="2017-02" db="UniProtKB">
        <authorList>
            <consortium name="WormBaseParasite"/>
        </authorList>
    </citation>
    <scope>IDENTIFICATION</scope>
</reference>
<dbReference type="WBParaSite" id="EVEC_0000899801-mRNA-1">
    <property type="protein sequence ID" value="EVEC_0000899801-mRNA-1"/>
    <property type="gene ID" value="EVEC_0000899801"/>
</dbReference>
<comment type="subcellular location">
    <subcellularLocation>
        <location evidence="1">Membrane</location>
        <topology evidence="1">Multi-pass membrane protein</topology>
    </subcellularLocation>
</comment>
<evidence type="ECO:0000313" key="7">
    <source>
        <dbReference type="EMBL" id="VDD93688.1"/>
    </source>
</evidence>
<evidence type="ECO:0000256" key="6">
    <source>
        <dbReference type="SAM" id="Phobius"/>
    </source>
</evidence>
<gene>
    <name evidence="7" type="ORF">EVEC_LOCUS8439</name>
</gene>
<dbReference type="GO" id="GO:0016020">
    <property type="term" value="C:membrane"/>
    <property type="evidence" value="ECO:0007669"/>
    <property type="project" value="UniProtKB-SubCell"/>
</dbReference>
<sequence>MTLSCGSKVLKYMLFFTNGIVCAASVFFLIVAIRGLASDVFPKGFPSTPERFEFSKAGLIMLAVFATLSFLISFMGCLGAVNEQRGLLLAYALIMFVFIFCLIAAQIVAASSYSKLEETAESVMTDAYKGKEKNATELESFKKLEMQFHCCGPSVELKKIWVAAGACKNETSDWEFEAPCSKLILQQLGVACLVVTLVLLFATIIAMGSACCLRSAIIDRGSYVAFS</sequence>
<keyword evidence="8" id="KW-1185">Reference proteome</keyword>
<feature type="transmembrane region" description="Helical" evidence="6">
    <location>
        <begin position="57"/>
        <end position="81"/>
    </location>
</feature>
<reference evidence="7 8" key="2">
    <citation type="submission" date="2018-10" db="EMBL/GenBank/DDBJ databases">
        <authorList>
            <consortium name="Pathogen Informatics"/>
        </authorList>
    </citation>
    <scope>NUCLEOTIDE SEQUENCE [LARGE SCALE GENOMIC DNA]</scope>
</reference>
<evidence type="ECO:0000256" key="3">
    <source>
        <dbReference type="ARBA" id="ARBA00022989"/>
    </source>
</evidence>
<proteinExistence type="predicted"/>
<dbReference type="Proteomes" id="UP000274131">
    <property type="component" value="Unassembled WGS sequence"/>
</dbReference>
<feature type="transmembrane region" description="Helical" evidence="6">
    <location>
        <begin position="12"/>
        <end position="37"/>
    </location>
</feature>
<evidence type="ECO:0000256" key="4">
    <source>
        <dbReference type="ARBA" id="ARBA00023136"/>
    </source>
</evidence>
<dbReference type="EMBL" id="UXUI01009426">
    <property type="protein sequence ID" value="VDD93688.1"/>
    <property type="molecule type" value="Genomic_DNA"/>
</dbReference>
<accession>A0A0N4VE95</accession>
<keyword evidence="3 6" id="KW-1133">Transmembrane helix</keyword>